<dbReference type="EnsemblMetazoa" id="CLYHEMT020267.2">
    <property type="protein sequence ID" value="CLYHEMP020267.2"/>
    <property type="gene ID" value="CLYHEMG020267"/>
</dbReference>
<keyword evidence="9" id="KW-0812">Transmembrane</keyword>
<evidence type="ECO:0000256" key="8">
    <source>
        <dbReference type="SAM" id="MobiDB-lite"/>
    </source>
</evidence>
<evidence type="ECO:0000256" key="10">
    <source>
        <dbReference type="SAM" id="SignalP"/>
    </source>
</evidence>
<evidence type="ECO:0000256" key="4">
    <source>
        <dbReference type="ARBA" id="ARBA00022525"/>
    </source>
</evidence>
<protein>
    <submittedName>
        <fullName evidence="11">Uncharacterized protein</fullName>
    </submittedName>
</protein>
<reference evidence="11" key="1">
    <citation type="submission" date="2021-01" db="UniProtKB">
        <authorList>
            <consortium name="EnsemblMetazoa"/>
        </authorList>
    </citation>
    <scope>IDENTIFICATION</scope>
</reference>
<keyword evidence="6 9" id="KW-0472">Membrane</keyword>
<feature type="region of interest" description="Disordered" evidence="8">
    <location>
        <begin position="1199"/>
        <end position="1234"/>
    </location>
</feature>
<sequence length="1234" mass="140330">MASSFIGMFFAGLVLLSSVQFILGDSAYITIIDVGKQPNDGCKKDNQGHYQCGSLKNLASFPFTDNTCIRIWKDLTSSILGSVISISKVSNISISSYPPSKTFRVPCFGNENQKSGFNFQNVKSVRISNIKFEECGHPMPSFVTHPDFKKPINIWSAIYFKEVTDISMTGVSFNGSHGYATALFNVQGEIKFDNIIIEHNELVQLKTPSTQKVIPGYASGGGIYIELRKQEINTPSISLQHSHFLYNTADNVSASPTGSGMAEGHIGFGRGGALSLFFLNVNHVTVDILNCWFEGNKAAWGGAVYARFRNESSYNTINMVNTNFTNNNANLSGGGLFVTSTQREDFENKVEIHQCRFINNSAEIGGAMFQKHISLDSIKDLRTITIAGTQFTHNMANIGSAINLERIFVIFNNMDTMNNFGSTFNGTGGQGAIYAFESKLYCYGSNLFKENMNNAFVLDCSHLHFPGTALFDRNKGENGGAISMYGNSFLFLYNSTELTFKNNTAWRRGGAIYIESSGPPLDHNLVNALKFDRCFFQYAGETVTTFEDNIQSFEGKVSFTDNYAKINGDSIFISSLAACNVTSIGINDTLLHWKNFNFRPKNRTQIITRAVEIHINDLQWHQPPGTMFHPSIILLDQRGNHVSEQINVIIHKNHSHKQCNVSVETNPRFIVTEDDTISLTLLGNNQPKIDGKYGKYCYYDVTISLAWNKVVYKTLTDRQLKPCYFGYTLKKNRCQCLMQKNQDKGIAFCYRGDIYFYKNRWAYRDQKAFIRDAEITVTCPPGYCNDCKGGVSITGYDCRYDQTKPNQCRPSRDQNSKICGRCLHGWSVALGKEECVKCKNEVFSRYSKWNWIWVIIATIVFFVMVDAVIIWLDIDIYSNYLNGFIYYCQTIVLLPPSSFEYWYPMKLITGIINMDSTGGFIPAFCFIDGFDNLWKALFNYLFPTIMILILVVIGYLARDPNSRFANVNYMKSFTIISVLAYSDFTRITFQLLNRAKLDPDEPNKLNVWIQGDVEYLKGYHIGFAVVAIIVGFFIVLGFPIVLFFHYKLVALRPLWGQNPFRRLTTFFKYFNYCYRDDQLYFISFYYTSRVVLLGLNTFVPIDAESSTWKCLLCLLVCVVFTFNEPYDKPLMNYYDIFILSNLTVVSMLCLMMRGFAPNRHKVFRNLINVLILLPFILVTIRIFWVYGPKFWNWIKEKFSNDSKPTNPDLSKPLLSKTDDGDQGEQQLPDDSIEC</sequence>
<keyword evidence="5 10" id="KW-0732">Signal</keyword>
<dbReference type="RefSeq" id="XP_066912468.1">
    <property type="nucleotide sequence ID" value="XM_067056367.1"/>
</dbReference>
<evidence type="ECO:0000256" key="9">
    <source>
        <dbReference type="SAM" id="Phobius"/>
    </source>
</evidence>
<dbReference type="InterPro" id="IPR003368">
    <property type="entry name" value="POMP_repeat"/>
</dbReference>
<comment type="subcellular location">
    <subcellularLocation>
        <location evidence="1">Cell envelope</location>
    </subcellularLocation>
    <subcellularLocation>
        <location evidence="2">Cell outer membrane</location>
    </subcellularLocation>
    <subcellularLocation>
        <location evidence="3">Secreted</location>
    </subcellularLocation>
</comment>
<evidence type="ECO:0000256" key="5">
    <source>
        <dbReference type="ARBA" id="ARBA00022729"/>
    </source>
</evidence>
<accession>A0A7M5XBG3</accession>
<dbReference type="GeneID" id="136799651"/>
<dbReference type="SUPFAM" id="SSF51126">
    <property type="entry name" value="Pectin lyase-like"/>
    <property type="match status" value="1"/>
</dbReference>
<feature type="signal peptide" evidence="10">
    <location>
        <begin position="1"/>
        <end position="24"/>
    </location>
</feature>
<feature type="transmembrane region" description="Helical" evidence="9">
    <location>
        <begin position="851"/>
        <end position="872"/>
    </location>
</feature>
<organism evidence="11 12">
    <name type="scientific">Clytia hemisphaerica</name>
    <dbReference type="NCBI Taxonomy" id="252671"/>
    <lineage>
        <taxon>Eukaryota</taxon>
        <taxon>Metazoa</taxon>
        <taxon>Cnidaria</taxon>
        <taxon>Hydrozoa</taxon>
        <taxon>Hydroidolina</taxon>
        <taxon>Leptothecata</taxon>
        <taxon>Obeliida</taxon>
        <taxon>Clytiidae</taxon>
        <taxon>Clytia</taxon>
    </lineage>
</organism>
<feature type="transmembrane region" description="Helical" evidence="9">
    <location>
        <begin position="1021"/>
        <end position="1044"/>
    </location>
</feature>
<dbReference type="PANTHER" id="PTHR11319">
    <property type="entry name" value="G PROTEIN-COUPLED RECEPTOR-RELATED"/>
    <property type="match status" value="1"/>
</dbReference>
<dbReference type="AlphaFoldDB" id="A0A7M5XBG3"/>
<keyword evidence="4" id="KW-0964">Secreted</keyword>
<dbReference type="OrthoDB" id="5989148at2759"/>
<feature type="chain" id="PRO_5029596039" evidence="10">
    <location>
        <begin position="25"/>
        <end position="1234"/>
    </location>
</feature>
<feature type="transmembrane region" description="Helical" evidence="9">
    <location>
        <begin position="1079"/>
        <end position="1099"/>
    </location>
</feature>
<evidence type="ECO:0000256" key="3">
    <source>
        <dbReference type="ARBA" id="ARBA00004613"/>
    </source>
</evidence>
<dbReference type="Proteomes" id="UP000594262">
    <property type="component" value="Unplaced"/>
</dbReference>
<dbReference type="GO" id="GO:0005576">
    <property type="term" value="C:extracellular region"/>
    <property type="evidence" value="ECO:0007669"/>
    <property type="project" value="UniProtKB-SubCell"/>
</dbReference>
<keyword evidence="7" id="KW-0998">Cell outer membrane</keyword>
<feature type="transmembrane region" description="Helical" evidence="9">
    <location>
        <begin position="1134"/>
        <end position="1155"/>
    </location>
</feature>
<keyword evidence="9" id="KW-1133">Transmembrane helix</keyword>
<name>A0A7M5XBG3_9CNID</name>
<keyword evidence="12" id="KW-1185">Reference proteome</keyword>
<evidence type="ECO:0000313" key="12">
    <source>
        <dbReference type="Proteomes" id="UP000594262"/>
    </source>
</evidence>
<evidence type="ECO:0000256" key="6">
    <source>
        <dbReference type="ARBA" id="ARBA00023136"/>
    </source>
</evidence>
<evidence type="ECO:0000313" key="11">
    <source>
        <dbReference type="EnsemblMetazoa" id="CLYHEMP020267.2"/>
    </source>
</evidence>
<dbReference type="InterPro" id="IPR011050">
    <property type="entry name" value="Pectin_lyase_fold/virulence"/>
</dbReference>
<feature type="transmembrane region" description="Helical" evidence="9">
    <location>
        <begin position="937"/>
        <end position="957"/>
    </location>
</feature>
<evidence type="ECO:0000256" key="7">
    <source>
        <dbReference type="ARBA" id="ARBA00023237"/>
    </source>
</evidence>
<evidence type="ECO:0000256" key="1">
    <source>
        <dbReference type="ARBA" id="ARBA00004196"/>
    </source>
</evidence>
<feature type="transmembrane region" description="Helical" evidence="9">
    <location>
        <begin position="1167"/>
        <end position="1187"/>
    </location>
</feature>
<dbReference type="NCBIfam" id="TIGR01376">
    <property type="entry name" value="POMP_repeat"/>
    <property type="match status" value="1"/>
</dbReference>
<proteinExistence type="predicted"/>
<evidence type="ECO:0000256" key="2">
    <source>
        <dbReference type="ARBA" id="ARBA00004442"/>
    </source>
</evidence>
<dbReference type="PANTHER" id="PTHR11319:SF35">
    <property type="entry name" value="OUTER MEMBRANE PROTEIN PMPC-RELATED"/>
    <property type="match status" value="1"/>
</dbReference>